<dbReference type="RefSeq" id="WP_052219756.1">
    <property type="nucleotide sequence ID" value="NZ_LHUR01000005.1"/>
</dbReference>
<comment type="caution">
    <text evidence="1">The sequence shown here is derived from an EMBL/GenBank/DDBJ whole genome shotgun (WGS) entry which is preliminary data.</text>
</comment>
<evidence type="ECO:0000313" key="1">
    <source>
        <dbReference type="EMBL" id="KOA21479.1"/>
    </source>
</evidence>
<dbReference type="STRING" id="36844.SAMN04488501_10571"/>
<evidence type="ECO:0008006" key="3">
    <source>
        <dbReference type="Google" id="ProtNLM"/>
    </source>
</evidence>
<proteinExistence type="predicted"/>
<name>A0A0L6ZER4_9CLOT</name>
<organism evidence="1 2">
    <name type="scientific">Clostridium homopropionicum DSM 5847</name>
    <dbReference type="NCBI Taxonomy" id="1121318"/>
    <lineage>
        <taxon>Bacteria</taxon>
        <taxon>Bacillati</taxon>
        <taxon>Bacillota</taxon>
        <taxon>Clostridia</taxon>
        <taxon>Eubacteriales</taxon>
        <taxon>Clostridiaceae</taxon>
        <taxon>Clostridium</taxon>
    </lineage>
</organism>
<keyword evidence="2" id="KW-1185">Reference proteome</keyword>
<gene>
    <name evidence="1" type="ORF">CLHOM_01500</name>
</gene>
<reference evidence="2" key="1">
    <citation type="submission" date="2015-08" db="EMBL/GenBank/DDBJ databases">
        <title>Genome sequence of the strict anaerobe Clostridium homopropionicum LuHBu1 (DSM 5847T).</title>
        <authorList>
            <person name="Poehlein A."/>
            <person name="Beck M."/>
            <person name="Schiel-Bengelsdorf B."/>
            <person name="Bengelsdorf F.R."/>
            <person name="Daniel R."/>
            <person name="Duerre P."/>
        </authorList>
    </citation>
    <scope>NUCLEOTIDE SEQUENCE [LARGE SCALE GENOMIC DNA]</scope>
    <source>
        <strain evidence="2">DSM 5847</strain>
    </source>
</reference>
<dbReference type="EMBL" id="LHUR01000005">
    <property type="protein sequence ID" value="KOA21479.1"/>
    <property type="molecule type" value="Genomic_DNA"/>
</dbReference>
<evidence type="ECO:0000313" key="2">
    <source>
        <dbReference type="Proteomes" id="UP000037043"/>
    </source>
</evidence>
<accession>A0A0L6ZER4</accession>
<dbReference type="PATRIC" id="fig|1121318.3.peg.149"/>
<protein>
    <recommendedName>
        <fullName evidence="3">SprT-like family protein</fullName>
    </recommendedName>
</protein>
<dbReference type="Proteomes" id="UP000037043">
    <property type="component" value="Unassembled WGS sequence"/>
</dbReference>
<dbReference type="AlphaFoldDB" id="A0A0L6ZER4"/>
<sequence>MEKAKLGNISYGEQYINTRRNAIRKELIKTSKNIDSGVIDTISDEDLKILFYLYDKYFFENYFINNFKGTINFALSRRMSKSAGSTTALKSNWAMPEEKEKYEIKIGVNFLFQYYELSREKTVAGIKTEDSLHALLITFEHELIHLIEFYLFGNSSCKKRRFKTMAENFFGHKGVYHSLITKSEILSSNYGLKIGDKVSFVHKNKIKYGYIYRINKRATIYFLDRKGIYIDSKGNRYLKAYISLELLKKE</sequence>